<dbReference type="SMART" id="SM00408">
    <property type="entry name" value="IGc2"/>
    <property type="match status" value="6"/>
</dbReference>
<feature type="domain" description="Ig-like" evidence="7">
    <location>
        <begin position="591"/>
        <end position="678"/>
    </location>
</feature>
<feature type="domain" description="VWFC" evidence="6">
    <location>
        <begin position="2522"/>
        <end position="2579"/>
    </location>
</feature>
<evidence type="ECO:0000259" key="5">
    <source>
        <dbReference type="PROSITE" id="PS50026"/>
    </source>
</evidence>
<feature type="domain" description="EGF-like" evidence="5">
    <location>
        <begin position="1546"/>
        <end position="1577"/>
    </location>
</feature>
<feature type="domain" description="VWFC" evidence="6">
    <location>
        <begin position="2714"/>
        <end position="2772"/>
    </location>
</feature>
<feature type="domain" description="VWFC" evidence="6">
    <location>
        <begin position="2642"/>
        <end position="2714"/>
    </location>
</feature>
<proteinExistence type="predicted"/>
<accession>A0A9Q1H7D5</accession>
<feature type="domain" description="VWFC" evidence="6">
    <location>
        <begin position="2422"/>
        <end position="2492"/>
    </location>
</feature>
<feature type="domain" description="VWFC" evidence="6">
    <location>
        <begin position="2772"/>
        <end position="2832"/>
    </location>
</feature>
<feature type="disulfide bond" evidence="4">
    <location>
        <begin position="818"/>
        <end position="828"/>
    </location>
</feature>
<feature type="disulfide bond" evidence="4">
    <location>
        <begin position="127"/>
        <end position="136"/>
    </location>
</feature>
<dbReference type="InterPro" id="IPR036179">
    <property type="entry name" value="Ig-like_dom_sf"/>
</dbReference>
<feature type="disulfide bond" evidence="4">
    <location>
        <begin position="2008"/>
        <end position="2018"/>
    </location>
</feature>
<feature type="disulfide bond" evidence="4">
    <location>
        <begin position="432"/>
        <end position="442"/>
    </location>
</feature>
<feature type="disulfide bond" evidence="4">
    <location>
        <begin position="2109"/>
        <end position="2119"/>
    </location>
</feature>
<dbReference type="PROSITE" id="PS00022">
    <property type="entry name" value="EGF_1"/>
    <property type="match status" value="21"/>
</dbReference>
<feature type="domain" description="EGF-like" evidence="5">
    <location>
        <begin position="2105"/>
        <end position="2136"/>
    </location>
</feature>
<dbReference type="SUPFAM" id="SSF57196">
    <property type="entry name" value="EGF/Laminin"/>
    <property type="match status" value="2"/>
</dbReference>
<dbReference type="GO" id="GO:0005509">
    <property type="term" value="F:calcium ion binding"/>
    <property type="evidence" value="ECO:0007669"/>
    <property type="project" value="InterPro"/>
</dbReference>
<dbReference type="InterPro" id="IPR000152">
    <property type="entry name" value="EGF-type_Asp/Asn_hydroxyl_site"/>
</dbReference>
<dbReference type="SUPFAM" id="SSF57184">
    <property type="entry name" value="Growth factor receptor domain"/>
    <property type="match status" value="1"/>
</dbReference>
<feature type="domain" description="Ig-like" evidence="7">
    <location>
        <begin position="1"/>
        <end position="102"/>
    </location>
</feature>
<feature type="domain" description="EGF-like" evidence="5">
    <location>
        <begin position="428"/>
        <end position="459"/>
    </location>
</feature>
<dbReference type="PROSITE" id="PS50184">
    <property type="entry name" value="VWFC_2"/>
    <property type="match status" value="13"/>
</dbReference>
<dbReference type="Gene3D" id="6.20.200.20">
    <property type="match status" value="7"/>
</dbReference>
<dbReference type="PROSITE" id="PS50026">
    <property type="entry name" value="EGF_3"/>
    <property type="match status" value="15"/>
</dbReference>
<feature type="domain" description="EGF-like" evidence="5">
    <location>
        <begin position="2239"/>
        <end position="2270"/>
    </location>
</feature>
<comment type="caution">
    <text evidence="4">Lacks conserved residue(s) required for the propagation of feature annotation.</text>
</comment>
<evidence type="ECO:0000256" key="3">
    <source>
        <dbReference type="ARBA" id="ARBA00023157"/>
    </source>
</evidence>
<feature type="domain" description="Ig-like" evidence="7">
    <location>
        <begin position="464"/>
        <end position="554"/>
    </location>
</feature>
<evidence type="ECO:0000313" key="10">
    <source>
        <dbReference type="Proteomes" id="UP001152320"/>
    </source>
</evidence>
<feature type="disulfide bond" evidence="4">
    <location>
        <begin position="449"/>
        <end position="458"/>
    </location>
</feature>
<dbReference type="SUPFAM" id="SSF57603">
    <property type="entry name" value="FnI-like domain"/>
    <property type="match status" value="12"/>
</dbReference>
<dbReference type="InterPro" id="IPR003599">
    <property type="entry name" value="Ig_sub"/>
</dbReference>
<feature type="disulfide bond" evidence="4">
    <location>
        <begin position="2296"/>
        <end position="2305"/>
    </location>
</feature>
<dbReference type="InterPro" id="IPR013783">
    <property type="entry name" value="Ig-like_fold"/>
</dbReference>
<dbReference type="InterPro" id="IPR001881">
    <property type="entry name" value="EGF-like_Ca-bd_dom"/>
</dbReference>
<dbReference type="EMBL" id="JAIZAY010000010">
    <property type="protein sequence ID" value="KAJ8035131.1"/>
    <property type="molecule type" value="Genomic_DNA"/>
</dbReference>
<keyword evidence="1 4" id="KW-0245">EGF-like domain</keyword>
<dbReference type="Gene3D" id="2.10.25.10">
    <property type="entry name" value="Laminin"/>
    <property type="match status" value="16"/>
</dbReference>
<dbReference type="Gene3D" id="2.60.40.10">
    <property type="entry name" value="Immunoglobulins"/>
    <property type="match status" value="8"/>
</dbReference>
<feature type="domain" description="VWFC" evidence="6">
    <location>
        <begin position="2954"/>
        <end position="3013"/>
    </location>
</feature>
<feature type="domain" description="VWFC" evidence="6">
    <location>
        <begin position="2834"/>
        <end position="2895"/>
    </location>
</feature>
<dbReference type="InterPro" id="IPR000742">
    <property type="entry name" value="EGF"/>
</dbReference>
<feature type="disulfide bond" evidence="4">
    <location>
        <begin position="2043"/>
        <end position="2053"/>
    </location>
</feature>
<feature type="domain" description="VWFC" evidence="6">
    <location>
        <begin position="3013"/>
        <end position="3075"/>
    </location>
</feature>
<feature type="domain" description="EGF-like" evidence="5">
    <location>
        <begin position="2004"/>
        <end position="2036"/>
    </location>
</feature>
<evidence type="ECO:0000259" key="7">
    <source>
        <dbReference type="PROSITE" id="PS50835"/>
    </source>
</evidence>
<feature type="disulfide bond" evidence="4">
    <location>
        <begin position="703"/>
        <end position="712"/>
    </location>
</feature>
<dbReference type="InterPro" id="IPR001846">
    <property type="entry name" value="VWF_type-D"/>
</dbReference>
<feature type="domain" description="Ig-like" evidence="7">
    <location>
        <begin position="1731"/>
        <end position="1808"/>
    </location>
</feature>
<feature type="disulfide bond" evidence="4">
    <location>
        <begin position="835"/>
        <end position="844"/>
    </location>
</feature>
<name>A0A9Q1H7D5_HOLLE</name>
<dbReference type="SUPFAM" id="SSF48726">
    <property type="entry name" value="Immunoglobulin"/>
    <property type="match status" value="12"/>
</dbReference>
<feature type="disulfide bond" evidence="4">
    <location>
        <begin position="2260"/>
        <end position="2269"/>
    </location>
</feature>
<feature type="disulfide bond" evidence="4">
    <location>
        <begin position="110"/>
        <end position="120"/>
    </location>
</feature>
<dbReference type="Gene3D" id="2.10.70.10">
    <property type="entry name" value="Complement Module, domain 1"/>
    <property type="match status" value="4"/>
</dbReference>
<dbReference type="PROSITE" id="PS00010">
    <property type="entry name" value="ASX_HYDROXYL"/>
    <property type="match status" value="2"/>
</dbReference>
<feature type="domain" description="EGF-like" evidence="5">
    <location>
        <begin position="2039"/>
        <end position="2070"/>
    </location>
</feature>
<dbReference type="SMART" id="SM00832">
    <property type="entry name" value="C8"/>
    <property type="match status" value="1"/>
</dbReference>
<feature type="disulfide bond" evidence="4">
    <location>
        <begin position="2093"/>
        <end position="2102"/>
    </location>
</feature>
<feature type="disulfide bond" evidence="4">
    <location>
        <begin position="1534"/>
        <end position="1543"/>
    </location>
</feature>
<evidence type="ECO:0000313" key="9">
    <source>
        <dbReference type="EMBL" id="KAJ8035131.1"/>
    </source>
</evidence>
<feature type="domain" description="Ig-like" evidence="7">
    <location>
        <begin position="348"/>
        <end position="426"/>
    </location>
</feature>
<dbReference type="PROSITE" id="PS01186">
    <property type="entry name" value="EGF_2"/>
    <property type="match status" value="17"/>
</dbReference>
<dbReference type="SMART" id="SM00181">
    <property type="entry name" value="EGF"/>
    <property type="match status" value="28"/>
</dbReference>
<feature type="domain" description="EGF-like" evidence="5">
    <location>
        <begin position="2072"/>
        <end position="2103"/>
    </location>
</feature>
<feature type="domain" description="EGF-like" evidence="5">
    <location>
        <begin position="814"/>
        <end position="845"/>
    </location>
</feature>
<dbReference type="PROSITE" id="PS51233">
    <property type="entry name" value="VWFD"/>
    <property type="match status" value="1"/>
</dbReference>
<feature type="disulfide bond" evidence="4">
    <location>
        <begin position="1517"/>
        <end position="1527"/>
    </location>
</feature>
<feature type="domain" description="Ig-like" evidence="7">
    <location>
        <begin position="2139"/>
        <end position="2235"/>
    </location>
</feature>
<comment type="caution">
    <text evidence="9">The sequence shown here is derived from an EMBL/GenBank/DDBJ whole genome shotgun (WGS) entry which is preliminary data.</text>
</comment>
<dbReference type="Pfam" id="PF00093">
    <property type="entry name" value="VWC"/>
    <property type="match status" value="6"/>
</dbReference>
<feature type="domain" description="VWFD" evidence="8">
    <location>
        <begin position="3283"/>
        <end position="3455"/>
    </location>
</feature>
<feature type="domain" description="VWFC" evidence="6">
    <location>
        <begin position="3234"/>
        <end position="3279"/>
    </location>
</feature>
<feature type="domain" description="Ig-like" evidence="7">
    <location>
        <begin position="867"/>
        <end position="947"/>
    </location>
</feature>
<dbReference type="PROSITE" id="PS01208">
    <property type="entry name" value="VWFC_1"/>
    <property type="match status" value="5"/>
</dbReference>
<protein>
    <submittedName>
        <fullName evidence="9">Kielin/chordin-like protein</fullName>
    </submittedName>
</protein>
<dbReference type="Pfam" id="PF01826">
    <property type="entry name" value="TIL"/>
    <property type="match status" value="1"/>
</dbReference>
<feature type="disulfide bond" evidence="4">
    <location>
        <begin position="2126"/>
        <end position="2135"/>
    </location>
</feature>
<feature type="disulfide bond" evidence="4">
    <location>
        <begin position="2026"/>
        <end position="2035"/>
    </location>
</feature>
<feature type="domain" description="EGF-like" evidence="5">
    <location>
        <begin position="2340"/>
        <end position="2379"/>
    </location>
</feature>
<dbReference type="CDD" id="cd19941">
    <property type="entry name" value="TIL"/>
    <property type="match status" value="1"/>
</dbReference>
<dbReference type="PANTHER" id="PTHR11219">
    <property type="entry name" value="TENEURIN AND N-ACETYLGLUCOSAMINE-1-PHOSPHODIESTER ALPHA-N-ACETYLGLUCOSAMINIDASE"/>
    <property type="match status" value="1"/>
</dbReference>
<feature type="domain" description="Ig-like" evidence="7">
    <location>
        <begin position="1583"/>
        <end position="1677"/>
    </location>
</feature>
<dbReference type="Pfam" id="PF00094">
    <property type="entry name" value="VWD"/>
    <property type="match status" value="1"/>
</dbReference>
<keyword evidence="3 4" id="KW-1015">Disulfide bond</keyword>
<feature type="domain" description="Ig-like" evidence="7">
    <location>
        <begin position="1114"/>
        <end position="1207"/>
    </location>
</feature>
<evidence type="ECO:0000259" key="6">
    <source>
        <dbReference type="PROSITE" id="PS50184"/>
    </source>
</evidence>
<organism evidence="9 10">
    <name type="scientific">Holothuria leucospilota</name>
    <name type="common">Black long sea cucumber</name>
    <name type="synonym">Mertensiothuria leucospilota</name>
    <dbReference type="NCBI Taxonomy" id="206669"/>
    <lineage>
        <taxon>Eukaryota</taxon>
        <taxon>Metazoa</taxon>
        <taxon>Echinodermata</taxon>
        <taxon>Eleutherozoa</taxon>
        <taxon>Echinozoa</taxon>
        <taxon>Holothuroidea</taxon>
        <taxon>Aspidochirotacea</taxon>
        <taxon>Aspidochirotida</taxon>
        <taxon>Holothuriidae</taxon>
        <taxon>Holothuria</taxon>
    </lineage>
</organism>
<dbReference type="InterPro" id="IPR007110">
    <property type="entry name" value="Ig-like_dom"/>
</dbReference>
<dbReference type="InterPro" id="IPR001007">
    <property type="entry name" value="VWF_dom"/>
</dbReference>
<feature type="domain" description="EGF-like" evidence="5">
    <location>
        <begin position="682"/>
        <end position="713"/>
    </location>
</feature>
<dbReference type="InterPro" id="IPR002919">
    <property type="entry name" value="TIL_dom"/>
</dbReference>
<dbReference type="SUPFAM" id="SSF57567">
    <property type="entry name" value="Serine protease inhibitors"/>
    <property type="match status" value="1"/>
</dbReference>
<evidence type="ECO:0000259" key="8">
    <source>
        <dbReference type="PROSITE" id="PS51233"/>
    </source>
</evidence>
<feature type="disulfide bond" evidence="4">
    <location>
        <begin position="2060"/>
        <end position="2069"/>
    </location>
</feature>
<feature type="domain" description="EGF-like" evidence="5">
    <location>
        <begin position="1812"/>
        <end position="1843"/>
    </location>
</feature>
<feature type="domain" description="EGF-like" evidence="5">
    <location>
        <begin position="2275"/>
        <end position="2306"/>
    </location>
</feature>
<sequence length="3605" mass="394931">MVPDPPVVAGKNTTILCEVHPDSPYLPMWVDSAGLAIPSHGEGTFIQLISFILSIVLPLGYSERVYTEFLSQTEILMTIHGVEFEDADAYFCTAGPYNKTLDLDIQDAVCDQPCQNGGTCVQGSCVCTERYTGAYCSELALYVDIYRVGEKEFYETGDRIILACEASRSNEYGPPVWTDSNGLEIIAGRGLEAMGTRVLTPEYTELVIFNAQLTHSGDYTCQVGPVSKITTIIVSGEESRCPYPCRNGGVCYTNVCQCPYQWRGQDCAIPGNDSSRYSIYKSPLETQLVIRSLDENTATDCRPACMHGGTCQLGVCYCTVGFIGDRCETQEDGYISIFEPDGQVPMLGSSVTYFCEIPEDSPYSDLVWVGPDGSIVQDIESVGGGRVVSSLISPTLNQLTLFGLDIDIQGMYFCSAGPLMASTNITVEVPQCDPPCQNDGTCIFGVCYCPEGVFGDHCQSIDITIFVSVPPEQIGEVGEDISYLCQVESNYTQGAPVWYDPIGRRIRPLDEGGSPHMYTEVISPFSTRLRIRNAMYSDGGLYTCRAGGEEFSYTVILQEPQCEEQCRYGGTCENGICGCSLGFGGEFCEIPTYTIDIVWSEENPTPPVAGSDVSLTCIVSGDPPSAIPIWHVANLGRPIDYEVSNIDSKTTEITIRNLEEGTLGTLVCQVGPLTSTVDIDVEAAPCFVPCQNGGRCVEGHCECPEGYEGMACQIEKQGTIFVEITGPSTPQPTVGDKVDILCKVPSNSSQLPVWIGPDGNPLPLKNGREHRVYMVLMEPNVAKLMIKDAQVTDGGTYTCIVDNEQMVSVVVVIQDRACTNPCMNGGTCEAGECNCPPMTSGDYCQNLIGEDYQIRIKIQRVEYPIIGQNIRIVCDVKGDNAEYFFPMWYYPDGTRIRSTKRRITTKGSKATQIKLDIADLRAEDAGNYTCRAGDASNHFYLDPKPATCDPECQNGAECRFGRCLCESGFAGLACELDVGPRGVDLNLTITPVDPHPPFVDGNNTYICTASYNELYSFPTWRDPRGRIITVEHSESIYVVNVSPFETRLIVANATVDMDGLYKCTIGPQSMSYHITVLVPECDPVCLNGGTCVDSECQCPPEWEGEFCQTLGPLPYDIELIQERNEPPFVGNTVSFLCRVTGNGPSPTPSWQGLNDATLGPRLLGNGANGAYIEIITPTTTRLVVPDLDEDKVGLYTCVTGPIRKSVVVFTYEPTCAEDCQNGGTCIESYCSCPDGYLGFACQFSIETDFSLVVTPLIVGNPKSGDDYSVRCEVVGPLSIGRPNWYDQQGNQIQPLGQGGDTSLYSSPTSVRQMTIISEGIQGSAAGNYTCSVGPLEETFEITVDVGCEPPCVNGKCVQGQCDCIEPFSGETCDSIAPGCNSIYQCFNGGVCHDNICHCTDTFTGEFCQLDIPPDARIRVEVHPDNEYRVGGSITATCITSGEQAPPFPVWTSGEDDSVIMPQGVKSEDIAYSKRLSRFATQLTIPSVVEASLLTFVCKAGPLQQTVSFNISADATDCQPPCQNGGHCEDFGCVCPPGFLGQFCDITTIPCTPDCQNNGTCVQGYCVCPEGYTGALCEIKYEEPVSIRIVPEQEEITYIGDDVSFVCITRGFNAPQDPFWMSPEESLIPDVDNRDGADVYFERINATASRLVIVSLSEEEVGMYKCVANSFNSSVVITTYERPCVLPCANGICVNGQCICLPEYEGELCEIRIGRSSRISIVHNITKNPELGDTIVLLCRTTGRNAPRYPFWRTTNDVLIPLNELSGVNGNLLAEELSQFETRLTIFNFTEEDVGSYPCSAGPLSTSFTIVLAAILCNPECVNGGTCDSGVCVCPPGYVGIFCEFEGCNPDCGKGGVCIEGECICRPGFYGNTCQHETAVTIIVEPFTNDPPVVGGNVSYICHVNDSTLVDMPTWYGPDGHVILSNSNGGRYRTQVLNKQTIVLTIYNLQAEDNGAFICLADPLQGTIYLTIDTEEECSPSCVNGHCYDGRCLCPQGFTGELCERNVTCQQACQNGGVCNEEGFCACPPGFAGQFCSVLLSKPCLHPCLNNGFCRRGICVCPIGFTGIACQLKVILCTEECQNGGVCENGTCSCPLGYQGEFCQERASGCLQPCQNGGVCSDGECRCQFGFKGTYCEIEESIIIIVPGGDQIANVGDDVVLICTLNQNLILESDQPPRWFDHHDNLVPSIQEAEDSDETYIEYLPDQAAQLTINEFDTSDAGTYKCRLGKWSQNVTIYTQHINCQFPCQNGGHCQNGLCICPQHVTGKYCQIPKNDTDVCNLDCQNGGICVRHSCQCRPGYTGRLCESEVQCDPACSDNFRCERGICICAVGLTGPSCEDDINECNINSELCENGCINTYGSYRCNCETGFEFDANFTCEDINECLHDEFCDQGCINVPGSFLCICDPGYYLDEDQRTCLGPAACIYEGALHLAGTTWQSEDGCEECTCDEGVTVCHDTQCPMSNDCEHYRVLYKHGSNWTALHDPCLQCSCDNGDVSCVTEVCDPRCSHPAPRQGECCRECNNCLYEGTLILNNRMFKPVADNCSVCECIDGDITCSDVTCPEITCSKPTQGSCCLTCENNCIFQGTEYEEGQSFTPPDSCKLCTCLEGAVECMNIRCQPLNCTRQQQIQNPGECCPECLEDGCFDRWGAFHLTGTEWTNQYDVCQRCVCGENGDVQCIREVCNLDCPVPSYLGPNELPPPPVHIEGECCPDCGGCHYNGIGYRNGARWQSVYNKCETCICISAYVVCEPISCATECTNPYQPEDACCPVCDDCVYRGQIIENGAYFNPIYDSCKTCSCINGTVSCTAREQCPILRCPATITLIDECCPRCAETTCTLPDGTRYESGEVFTYPNRPCQNCTCVDSIVECQMVSCPPESQCQHGRLIPGACCRDCTYCTMDDMLYTNGLSFQSEDDPCETCECRDGNIICTQTQCPPVFCSRTVTLPNQCCPTCDTCIDDRNVEFNHGDTWQDPDDPCVTCMCMNAEIVCHSPLCQIDCSNPMDVPGECCPACGGCTINGTTAVADEVFYPFDDKCTQCRCMGGSLSVCHQKPCLNPRCRPEYRVMSEDKCCPECVPGVHEKCFDDGMAYDNGTEINRNCNQCVCKNGEWRCTPQECPSLECALSNRFTPEGRCCPICRRNKCIIENVIYRNGTVFHLNNDPCHQCECIYGEAFCTEILCPPEDCPPQFLEIEEDVCCPKCSIGKKKNFTEPEIIKDRERDCLDGVFSDIFPLVTWELDCEACTCFEEEVFCSPPICEELVCEMDDDFIIPQGECCPVCVPRMATCIVFGDPHYRTFDGRFLEFQGTCTYMVTKDCENTMFEVLSQHDGKGTYQAAWTRLISFRFYNWTIDLLPNFEVSVNGEMVTLPYVVDPLFSVQKLGLLVYLHTNIGVRVSWDGSHFAEIAVDDIWKGQMCGLCGNYNGDPSDDFMDANGQLQDTASEFGNSFLYGDYPDCACREGRELSPCEDNRAAQRDAVQECQVLYSELFEPAHSVVDPRGFYEACLYDLCVCPAHLRCLCHILLAYTHEARKRGVNIEWQRTNYCALSCPDGAVYQECASPCIPTCETINSLSETCVESECVPACQCPAGMVLHEFQCITPEECPSG</sequence>
<feature type="disulfide bond" evidence="4">
    <location>
        <begin position="2076"/>
        <end position="2086"/>
    </location>
</feature>
<dbReference type="SMART" id="SM00214">
    <property type="entry name" value="VWC"/>
    <property type="match status" value="14"/>
</dbReference>
<feature type="disulfide bond" evidence="4">
    <location>
        <begin position="1081"/>
        <end position="1091"/>
    </location>
</feature>
<keyword evidence="10" id="KW-1185">Reference proteome</keyword>
<dbReference type="InterPro" id="IPR036084">
    <property type="entry name" value="Ser_inhib-like_sf"/>
</dbReference>
<feature type="domain" description="Ig-like" evidence="7">
    <location>
        <begin position="157"/>
        <end position="231"/>
    </location>
</feature>
<dbReference type="InterPro" id="IPR051216">
    <property type="entry name" value="Teneurin"/>
</dbReference>
<dbReference type="SMART" id="SM00215">
    <property type="entry name" value="VWC_out"/>
    <property type="match status" value="7"/>
</dbReference>
<dbReference type="InterPro" id="IPR009030">
    <property type="entry name" value="Growth_fac_rcpt_cys_sf"/>
</dbReference>
<feature type="domain" description="EGF-like" evidence="5">
    <location>
        <begin position="1513"/>
        <end position="1544"/>
    </location>
</feature>
<dbReference type="PROSITE" id="PS50835">
    <property type="entry name" value="IG_LIKE"/>
    <property type="match status" value="14"/>
</dbReference>
<feature type="domain" description="Ig-like" evidence="7">
    <location>
        <begin position="1264"/>
        <end position="1342"/>
    </location>
</feature>
<evidence type="ECO:0000256" key="4">
    <source>
        <dbReference type="PROSITE-ProRule" id="PRU00076"/>
    </source>
</evidence>
<feature type="domain" description="Ig-like" evidence="7">
    <location>
        <begin position="735"/>
        <end position="810"/>
    </location>
</feature>
<feature type="domain" description="EGF-like" evidence="5">
    <location>
        <begin position="1077"/>
        <end position="1108"/>
    </location>
</feature>
<dbReference type="PANTHER" id="PTHR11219:SF69">
    <property type="entry name" value="TENEURIN-A"/>
    <property type="match status" value="1"/>
</dbReference>
<gene>
    <name evidence="9" type="ORF">HOLleu_22256</name>
</gene>
<feature type="disulfide bond" evidence="4">
    <location>
        <begin position="1550"/>
        <end position="1560"/>
    </location>
</feature>
<dbReference type="Pfam" id="PF23106">
    <property type="entry name" value="EGF_Teneurin"/>
    <property type="match status" value="1"/>
</dbReference>
<dbReference type="SMART" id="SM00179">
    <property type="entry name" value="EGF_CA"/>
    <property type="match status" value="6"/>
</dbReference>
<feature type="domain" description="VWFC" evidence="6">
    <location>
        <begin position="3140"/>
        <end position="3201"/>
    </location>
</feature>
<feature type="disulfide bond" evidence="4">
    <location>
        <begin position="1098"/>
        <end position="1107"/>
    </location>
</feature>
<dbReference type="InterPro" id="IPR014853">
    <property type="entry name" value="VWF/SSPO/ZAN-like_Cys-rich_dom"/>
</dbReference>
<feature type="domain" description="VWFC" evidence="6">
    <location>
        <begin position="3080"/>
        <end position="3138"/>
    </location>
</feature>
<feature type="domain" description="Ig-like" evidence="7">
    <location>
        <begin position="1413"/>
        <end position="1507"/>
    </location>
</feature>
<dbReference type="InterPro" id="IPR018097">
    <property type="entry name" value="EGF_Ca-bd_CS"/>
</dbReference>
<dbReference type="Pfam" id="PF23334">
    <property type="entry name" value="VWC2L_2nd"/>
    <property type="match status" value="1"/>
</dbReference>
<reference evidence="9" key="1">
    <citation type="submission" date="2021-10" db="EMBL/GenBank/DDBJ databases">
        <title>Tropical sea cucumber genome reveals ecological adaptation and Cuvierian tubules defense mechanism.</title>
        <authorList>
            <person name="Chen T."/>
        </authorList>
    </citation>
    <scope>NUCLEOTIDE SEQUENCE</scope>
    <source>
        <strain evidence="9">Nanhai2018</strain>
        <tissue evidence="9">Muscle</tissue>
    </source>
</reference>
<feature type="disulfide bond" evidence="4">
    <location>
        <begin position="686"/>
        <end position="696"/>
    </location>
</feature>
<evidence type="ECO:0000256" key="2">
    <source>
        <dbReference type="ARBA" id="ARBA00022737"/>
    </source>
</evidence>
<feature type="disulfide bond" evidence="4">
    <location>
        <begin position="1816"/>
        <end position="1826"/>
    </location>
</feature>
<feature type="domain" description="EGF-like" evidence="5">
    <location>
        <begin position="106"/>
        <end position="137"/>
    </location>
</feature>
<evidence type="ECO:0000256" key="1">
    <source>
        <dbReference type="ARBA" id="ARBA00022536"/>
    </source>
</evidence>
<dbReference type="SMART" id="SM00216">
    <property type="entry name" value="VWD"/>
    <property type="match status" value="1"/>
</dbReference>
<dbReference type="Proteomes" id="UP001152320">
    <property type="component" value="Chromosome 10"/>
</dbReference>
<feature type="domain" description="VWFC" evidence="6">
    <location>
        <begin position="2895"/>
        <end position="2954"/>
    </location>
</feature>
<feature type="disulfide bond" evidence="4">
    <location>
        <begin position="1567"/>
        <end position="1576"/>
    </location>
</feature>
<dbReference type="SMART" id="SM00409">
    <property type="entry name" value="IG"/>
    <property type="match status" value="15"/>
</dbReference>
<feature type="disulfide bond" evidence="4">
    <location>
        <begin position="1833"/>
        <end position="1842"/>
    </location>
</feature>
<dbReference type="InterPro" id="IPR003598">
    <property type="entry name" value="Ig_sub2"/>
</dbReference>
<dbReference type="PROSITE" id="PS01187">
    <property type="entry name" value="EGF_CA"/>
    <property type="match status" value="1"/>
</dbReference>
<feature type="domain" description="VWFC" evidence="6">
    <location>
        <begin position="2580"/>
        <end position="2640"/>
    </location>
</feature>
<feature type="disulfide bond" evidence="4">
    <location>
        <begin position="2243"/>
        <end position="2253"/>
    </location>
</feature>
<feature type="domain" description="Ig-like" evidence="7">
    <location>
        <begin position="1894"/>
        <end position="1968"/>
    </location>
</feature>
<feature type="disulfide bond" evidence="4">
    <location>
        <begin position="2279"/>
        <end position="2289"/>
    </location>
</feature>
<keyword evidence="2" id="KW-0677">Repeat</keyword>
<dbReference type="OrthoDB" id="10045365at2759"/>